<evidence type="ECO:0000313" key="3">
    <source>
        <dbReference type="EMBL" id="KAK1270012.1"/>
    </source>
</evidence>
<dbReference type="InterPro" id="IPR013187">
    <property type="entry name" value="F-box-assoc_dom_typ3"/>
</dbReference>
<dbReference type="InterPro" id="IPR050796">
    <property type="entry name" value="SCF_F-box_component"/>
</dbReference>
<protein>
    <recommendedName>
        <fullName evidence="2">F-box associated beta-propeller type 3 domain-containing protein</fullName>
    </recommendedName>
</protein>
<dbReference type="AlphaFoldDB" id="A0AAV9B0L4"/>
<feature type="compositionally biased region" description="Basic and acidic residues" evidence="1">
    <location>
        <begin position="11"/>
        <end position="23"/>
    </location>
</feature>
<sequence>MDPVVMEEEDNLIHETQLKRKENDGEEEEEATTVTNKKKKIETATEGLLFCQSSAHPFDVMWLDLNDIRYDESEKSHAIPEEAILKLSRLMEVYHIYSFSVIGACNGLVCLADDYCDDAPIYIVDPIQKYSLTLCNLDAYNPNNVIAGFGYDSYSGNYKVLTMFNDEMLDIGCSLQTVHPVHGVLDHQYIMPCFDINLRGMSQLGAFFGGKLHFAMMKKVSGVYSFDKILCFDLREEDFSTMPGPDFVDIPDEMSVELTLFGDGRLIFVVYHGHHTRFWLWDDRICSWMSEEVELFGREDGPPLKPLAPLPGGFLLVRYYRSLFSYDLSEKTYTLLYDGLLCPVRIVPFTPNAKPIVGSDCLDGTCAVELSDAPEKSSGFPVWKKDDMWNPT</sequence>
<feature type="region of interest" description="Disordered" evidence="1">
    <location>
        <begin position="1"/>
        <end position="33"/>
    </location>
</feature>
<reference evidence="3" key="1">
    <citation type="journal article" date="2023" name="Nat. Commun.">
        <title>Diploid and tetraploid genomes of Acorus and the evolution of monocots.</title>
        <authorList>
            <person name="Ma L."/>
            <person name="Liu K.W."/>
            <person name="Li Z."/>
            <person name="Hsiao Y.Y."/>
            <person name="Qi Y."/>
            <person name="Fu T."/>
            <person name="Tang G.D."/>
            <person name="Zhang D."/>
            <person name="Sun W.H."/>
            <person name="Liu D.K."/>
            <person name="Li Y."/>
            <person name="Chen G.Z."/>
            <person name="Liu X.D."/>
            <person name="Liao X.Y."/>
            <person name="Jiang Y.T."/>
            <person name="Yu X."/>
            <person name="Hao Y."/>
            <person name="Huang J."/>
            <person name="Zhao X.W."/>
            <person name="Ke S."/>
            <person name="Chen Y.Y."/>
            <person name="Wu W.L."/>
            <person name="Hsu J.L."/>
            <person name="Lin Y.F."/>
            <person name="Huang M.D."/>
            <person name="Li C.Y."/>
            <person name="Huang L."/>
            <person name="Wang Z.W."/>
            <person name="Zhao X."/>
            <person name="Zhong W.Y."/>
            <person name="Peng D.H."/>
            <person name="Ahmad S."/>
            <person name="Lan S."/>
            <person name="Zhang J.S."/>
            <person name="Tsai W.C."/>
            <person name="Van de Peer Y."/>
            <person name="Liu Z.J."/>
        </authorList>
    </citation>
    <scope>NUCLEOTIDE SEQUENCE</scope>
    <source>
        <strain evidence="3">SCP</strain>
    </source>
</reference>
<dbReference type="PANTHER" id="PTHR31672">
    <property type="entry name" value="BNACNNG10540D PROTEIN"/>
    <property type="match status" value="1"/>
</dbReference>
<keyword evidence="4" id="KW-1185">Reference proteome</keyword>
<organism evidence="3 4">
    <name type="scientific">Acorus gramineus</name>
    <name type="common">Dwarf sweet flag</name>
    <dbReference type="NCBI Taxonomy" id="55184"/>
    <lineage>
        <taxon>Eukaryota</taxon>
        <taxon>Viridiplantae</taxon>
        <taxon>Streptophyta</taxon>
        <taxon>Embryophyta</taxon>
        <taxon>Tracheophyta</taxon>
        <taxon>Spermatophyta</taxon>
        <taxon>Magnoliopsida</taxon>
        <taxon>Liliopsida</taxon>
        <taxon>Acoraceae</taxon>
        <taxon>Acorus</taxon>
    </lineage>
</organism>
<dbReference type="PANTHER" id="PTHR31672:SF13">
    <property type="entry name" value="F-BOX PROTEIN CPR30-LIKE"/>
    <property type="match status" value="1"/>
</dbReference>
<feature type="domain" description="F-box associated beta-propeller type 3" evidence="2">
    <location>
        <begin position="97"/>
        <end position="283"/>
    </location>
</feature>
<evidence type="ECO:0000313" key="4">
    <source>
        <dbReference type="Proteomes" id="UP001179952"/>
    </source>
</evidence>
<gene>
    <name evidence="3" type="ORF">QJS04_geneDACA014049</name>
</gene>
<comment type="caution">
    <text evidence="3">The sequence shown here is derived from an EMBL/GenBank/DDBJ whole genome shotgun (WGS) entry which is preliminary data.</text>
</comment>
<reference evidence="3" key="2">
    <citation type="submission" date="2023-06" db="EMBL/GenBank/DDBJ databases">
        <authorList>
            <person name="Ma L."/>
            <person name="Liu K.-W."/>
            <person name="Li Z."/>
            <person name="Hsiao Y.-Y."/>
            <person name="Qi Y."/>
            <person name="Fu T."/>
            <person name="Tang G."/>
            <person name="Zhang D."/>
            <person name="Sun W.-H."/>
            <person name="Liu D.-K."/>
            <person name="Li Y."/>
            <person name="Chen G.-Z."/>
            <person name="Liu X.-D."/>
            <person name="Liao X.-Y."/>
            <person name="Jiang Y.-T."/>
            <person name="Yu X."/>
            <person name="Hao Y."/>
            <person name="Huang J."/>
            <person name="Zhao X.-W."/>
            <person name="Ke S."/>
            <person name="Chen Y.-Y."/>
            <person name="Wu W.-L."/>
            <person name="Hsu J.-L."/>
            <person name="Lin Y.-F."/>
            <person name="Huang M.-D."/>
            <person name="Li C.-Y."/>
            <person name="Huang L."/>
            <person name="Wang Z.-W."/>
            <person name="Zhao X."/>
            <person name="Zhong W.-Y."/>
            <person name="Peng D.-H."/>
            <person name="Ahmad S."/>
            <person name="Lan S."/>
            <person name="Zhang J.-S."/>
            <person name="Tsai W.-C."/>
            <person name="Van De Peer Y."/>
            <person name="Liu Z.-J."/>
        </authorList>
    </citation>
    <scope>NUCLEOTIDE SEQUENCE</scope>
    <source>
        <strain evidence="3">SCP</strain>
        <tissue evidence="3">Leaves</tissue>
    </source>
</reference>
<dbReference type="NCBIfam" id="TIGR01640">
    <property type="entry name" value="F_box_assoc_1"/>
    <property type="match status" value="1"/>
</dbReference>
<proteinExistence type="predicted"/>
<dbReference type="EMBL" id="JAUJYN010000005">
    <property type="protein sequence ID" value="KAK1270012.1"/>
    <property type="molecule type" value="Genomic_DNA"/>
</dbReference>
<accession>A0AAV9B0L4</accession>
<evidence type="ECO:0000259" key="2">
    <source>
        <dbReference type="Pfam" id="PF08268"/>
    </source>
</evidence>
<dbReference type="Proteomes" id="UP001179952">
    <property type="component" value="Unassembled WGS sequence"/>
</dbReference>
<dbReference type="Pfam" id="PF08268">
    <property type="entry name" value="FBA_3"/>
    <property type="match status" value="1"/>
</dbReference>
<evidence type="ECO:0000256" key="1">
    <source>
        <dbReference type="SAM" id="MobiDB-lite"/>
    </source>
</evidence>
<dbReference type="InterPro" id="IPR017451">
    <property type="entry name" value="F-box-assoc_interact_dom"/>
</dbReference>
<name>A0AAV9B0L4_ACOGR</name>
<feature type="compositionally biased region" description="Acidic residues" evidence="1">
    <location>
        <begin position="1"/>
        <end position="10"/>
    </location>
</feature>